<feature type="compositionally biased region" description="Acidic residues" evidence="1">
    <location>
        <begin position="10"/>
        <end position="46"/>
    </location>
</feature>
<feature type="non-terminal residue" evidence="2">
    <location>
        <position position="1"/>
    </location>
</feature>
<reference evidence="2 3" key="1">
    <citation type="submission" date="2013-04" db="EMBL/GenBank/DDBJ databases">
        <title>Zunongwangia sp. 22II14-10F7 Genome Sequencing.</title>
        <authorList>
            <person name="Lai Q."/>
            <person name="Shao Z."/>
        </authorList>
    </citation>
    <scope>NUCLEOTIDE SEQUENCE [LARGE SCALE GENOMIC DNA]</scope>
    <source>
        <strain evidence="2 3">22II14-10F7</strain>
    </source>
</reference>
<proteinExistence type="predicted"/>
<comment type="caution">
    <text evidence="2">The sequence shown here is derived from an EMBL/GenBank/DDBJ whole genome shotgun (WGS) entry which is preliminary data.</text>
</comment>
<dbReference type="AlphaFoldDB" id="A0A1Y1T1L9"/>
<feature type="region of interest" description="Disordered" evidence="1">
    <location>
        <begin position="282"/>
        <end position="302"/>
    </location>
</feature>
<protein>
    <submittedName>
        <fullName evidence="2">Uncharacterized protein</fullName>
    </submittedName>
</protein>
<evidence type="ECO:0000256" key="1">
    <source>
        <dbReference type="SAM" id="MobiDB-lite"/>
    </source>
</evidence>
<evidence type="ECO:0000313" key="2">
    <source>
        <dbReference type="EMBL" id="ORL44514.1"/>
    </source>
</evidence>
<feature type="compositionally biased region" description="Basic and acidic residues" evidence="1">
    <location>
        <begin position="282"/>
        <end position="297"/>
    </location>
</feature>
<gene>
    <name evidence="2" type="ORF">IIF7_14783</name>
</gene>
<sequence>FTMAGSSTIDPEEVENEFEEGVDEIPDLDDEDPEVAEPDFAAESDVPEATTAAAADFSSAETVDDLSSESSEILTSLESAVDDVPANALSISASLTEDDIEAMLDLDQDLPDGVDADAIVASLPDDIIALLPQINYDFSSSASSTVIPNGINVLNSGVDLDPVAQAVDAPCEDVYNDAYDDVIADLQATRDEQLATVFANFERRSAAAEDRFNSRTETLNNSADEFAAEIEAIAEEFLLAAEGLDFAEEELRLMAFLVALEGRIELQSWYDAASTVISNARTTEETTIEERRDDRESTVNSNYQNSADQAREILVAGIAACHNQGSGS</sequence>
<keyword evidence="3" id="KW-1185">Reference proteome</keyword>
<organism evidence="2 3">
    <name type="scientific">Zunongwangia atlantica 22II14-10F7</name>
    <dbReference type="NCBI Taxonomy" id="1185767"/>
    <lineage>
        <taxon>Bacteria</taxon>
        <taxon>Pseudomonadati</taxon>
        <taxon>Bacteroidota</taxon>
        <taxon>Flavobacteriia</taxon>
        <taxon>Flavobacteriales</taxon>
        <taxon>Flavobacteriaceae</taxon>
        <taxon>Zunongwangia</taxon>
    </lineage>
</organism>
<dbReference type="EMBL" id="ARYN01000014">
    <property type="protein sequence ID" value="ORL44514.1"/>
    <property type="molecule type" value="Genomic_DNA"/>
</dbReference>
<evidence type="ECO:0000313" key="3">
    <source>
        <dbReference type="Proteomes" id="UP000192746"/>
    </source>
</evidence>
<dbReference type="Proteomes" id="UP000192746">
    <property type="component" value="Unassembled WGS sequence"/>
</dbReference>
<feature type="region of interest" description="Disordered" evidence="1">
    <location>
        <begin position="1"/>
        <end position="61"/>
    </location>
</feature>
<name>A0A1Y1T1L9_9FLAO</name>
<accession>A0A1Y1T1L9</accession>
<dbReference type="STRING" id="1185767.IIF7_14783"/>